<proteinExistence type="predicted"/>
<sequence length="107" mass="12630">MTNLRTGRINLHAVQIFGTHFNRVIWRRDAACRDYFFLTTKTDVSGLQKVRRHGPDSHTDVEYPCSLTMWGIGFFYMYLYVPDFPWRVGLSYLSCRRFYEGAQAQAH</sequence>
<accession>A0A0M9WCU8</accession>
<dbReference type="AlphaFoldDB" id="A0A0M9WCU8"/>
<organism evidence="1 2">
    <name type="scientific">Penicillium nordicum</name>
    <dbReference type="NCBI Taxonomy" id="229535"/>
    <lineage>
        <taxon>Eukaryota</taxon>
        <taxon>Fungi</taxon>
        <taxon>Dikarya</taxon>
        <taxon>Ascomycota</taxon>
        <taxon>Pezizomycotina</taxon>
        <taxon>Eurotiomycetes</taxon>
        <taxon>Eurotiomycetidae</taxon>
        <taxon>Eurotiales</taxon>
        <taxon>Aspergillaceae</taxon>
        <taxon>Penicillium</taxon>
    </lineage>
</organism>
<dbReference type="EMBL" id="LHQQ01000185">
    <property type="protein sequence ID" value="KOS39875.1"/>
    <property type="molecule type" value="Genomic_DNA"/>
</dbReference>
<dbReference type="Proteomes" id="UP000037696">
    <property type="component" value="Unassembled WGS sequence"/>
</dbReference>
<comment type="caution">
    <text evidence="1">The sequence shown here is derived from an EMBL/GenBank/DDBJ whole genome shotgun (WGS) entry which is preliminary data.</text>
</comment>
<protein>
    <submittedName>
        <fullName evidence="1">Uncharacterized protein</fullName>
    </submittedName>
</protein>
<evidence type="ECO:0000313" key="2">
    <source>
        <dbReference type="Proteomes" id="UP000037696"/>
    </source>
</evidence>
<evidence type="ECO:0000313" key="1">
    <source>
        <dbReference type="EMBL" id="KOS39875.1"/>
    </source>
</evidence>
<name>A0A0M9WCU8_9EURO</name>
<gene>
    <name evidence="1" type="ORF">ACN38_g9290</name>
</gene>
<reference evidence="1 2" key="1">
    <citation type="submission" date="2015-08" db="EMBL/GenBank/DDBJ databases">
        <title>Genome sequencing of Penicillium nordicum.</title>
        <authorList>
            <person name="Nguyen H.D."/>
            <person name="Seifert K.A."/>
        </authorList>
    </citation>
    <scope>NUCLEOTIDE SEQUENCE [LARGE SCALE GENOMIC DNA]</scope>
    <source>
        <strain evidence="1 2">DAOMC 185683</strain>
    </source>
</reference>
<keyword evidence="2" id="KW-1185">Reference proteome</keyword>